<dbReference type="STRING" id="39966.A0A369JWB3"/>
<dbReference type="AlphaFoldDB" id="A0A369JWB3"/>
<name>A0A369JWB3_HYPMA</name>
<evidence type="ECO:0000313" key="2">
    <source>
        <dbReference type="Proteomes" id="UP000076154"/>
    </source>
</evidence>
<dbReference type="OrthoDB" id="2269034at2759"/>
<dbReference type="Proteomes" id="UP000076154">
    <property type="component" value="Unassembled WGS sequence"/>
</dbReference>
<keyword evidence="2" id="KW-1185">Reference proteome</keyword>
<evidence type="ECO:0008006" key="3">
    <source>
        <dbReference type="Google" id="ProtNLM"/>
    </source>
</evidence>
<sequence>MPSFALRLIQSDIASNPAPDEVARPSDSLAVVLSNSHDDDVDGNSTLYLERRSTNTSLPAEILGYIFLCSLHMYKRIRPRFDEAPLVFCHVCSFWRRTALGTSRLWGSLSFDTRCYKHVPTWDVAQLFTFWLRNGTPHPLVFSMIDKLSSPSTPDALRAVAPFSDRLIELNLCGQSLAFLEPFLNTANGRFNRLRILVLDTAEGDQLKLEPNVPILSDAPSLQVLGIRGSRILEYLSFPWSQLSVLLLDRDLNPFGWHSVFSQCINLQSGTFTIDSDENDESDDDNTYDAKTYEKLTAFKLTLETDFDLAVFGNFELPNLHTFHLVNRHWDTVELDVIDVFEQLQLNDHLQDLALANLVIDPEDLISMITSVQSLIRLALDVQGLDFSEFFDELHAAIMDESILVNLSSFIICVPSDLDESSFIRFIQSLSQCERRQHLGEVSLFVRAWVGFPGDPQRIIDNVRMHLKDLIYDKDTCPDGFIFTADTVDEAFDIRSVLVRT</sequence>
<gene>
    <name evidence="1" type="ORF">Hypma_006157</name>
</gene>
<protein>
    <recommendedName>
        <fullName evidence="3">F-box domain-containing protein</fullName>
    </recommendedName>
</protein>
<proteinExistence type="predicted"/>
<reference evidence="1" key="1">
    <citation type="submission" date="2018-04" db="EMBL/GenBank/DDBJ databases">
        <title>Whole genome sequencing of Hypsizygus marmoreus.</title>
        <authorList>
            <person name="Choi I.-G."/>
            <person name="Min B."/>
            <person name="Kim J.-G."/>
            <person name="Kim S."/>
            <person name="Oh Y.-L."/>
            <person name="Kong W.-S."/>
            <person name="Park H."/>
            <person name="Jeong J."/>
            <person name="Song E.-S."/>
        </authorList>
    </citation>
    <scope>NUCLEOTIDE SEQUENCE [LARGE SCALE GENOMIC DNA]</scope>
    <source>
        <strain evidence="1">51987-8</strain>
    </source>
</reference>
<dbReference type="EMBL" id="LUEZ02000040">
    <property type="protein sequence ID" value="RDB26068.1"/>
    <property type="molecule type" value="Genomic_DNA"/>
</dbReference>
<evidence type="ECO:0000313" key="1">
    <source>
        <dbReference type="EMBL" id="RDB26068.1"/>
    </source>
</evidence>
<dbReference type="InParanoid" id="A0A369JWB3"/>
<organism evidence="1 2">
    <name type="scientific">Hypsizygus marmoreus</name>
    <name type="common">White beech mushroom</name>
    <name type="synonym">Agaricus marmoreus</name>
    <dbReference type="NCBI Taxonomy" id="39966"/>
    <lineage>
        <taxon>Eukaryota</taxon>
        <taxon>Fungi</taxon>
        <taxon>Dikarya</taxon>
        <taxon>Basidiomycota</taxon>
        <taxon>Agaricomycotina</taxon>
        <taxon>Agaricomycetes</taxon>
        <taxon>Agaricomycetidae</taxon>
        <taxon>Agaricales</taxon>
        <taxon>Tricholomatineae</taxon>
        <taxon>Lyophyllaceae</taxon>
        <taxon>Hypsizygus</taxon>
    </lineage>
</organism>
<comment type="caution">
    <text evidence="1">The sequence shown here is derived from an EMBL/GenBank/DDBJ whole genome shotgun (WGS) entry which is preliminary data.</text>
</comment>
<accession>A0A369JWB3</accession>